<dbReference type="Gene3D" id="3.40.50.300">
    <property type="entry name" value="P-loop containing nucleotide triphosphate hydrolases"/>
    <property type="match status" value="1"/>
</dbReference>
<reference evidence="1 2" key="1">
    <citation type="submission" date="2019-03" db="EMBL/GenBank/DDBJ databases">
        <authorList>
            <person name="Molinero N."/>
            <person name="Sanchez B."/>
            <person name="Walker A."/>
            <person name="Duncan S."/>
            <person name="Delgado S."/>
            <person name="Margolles A."/>
        </authorList>
    </citation>
    <scope>NUCLEOTIDE SEQUENCE [LARGE SCALE GENOMIC DNA]</scope>
    <source>
        <strain evidence="1 2">IPLA60002</strain>
    </source>
</reference>
<protein>
    <recommendedName>
        <fullName evidence="3">DNA-directed DNA polymerase</fullName>
    </recommendedName>
</protein>
<dbReference type="InterPro" id="IPR027417">
    <property type="entry name" value="P-loop_NTPase"/>
</dbReference>
<gene>
    <name evidence="1" type="ORF">E2N93_01590</name>
</gene>
<name>A0ABT0NEP8_9FIRM</name>
<proteinExistence type="predicted"/>
<dbReference type="InterPro" id="IPR050238">
    <property type="entry name" value="DNA_Rep/Repair_Clamp_Loader"/>
</dbReference>
<evidence type="ECO:0000313" key="1">
    <source>
        <dbReference type="EMBL" id="MCL3786720.1"/>
    </source>
</evidence>
<dbReference type="Proteomes" id="UP001056693">
    <property type="component" value="Unassembled WGS sequence"/>
</dbReference>
<dbReference type="Pfam" id="PF13177">
    <property type="entry name" value="DNA_pol3_delta2"/>
    <property type="match status" value="1"/>
</dbReference>
<organism evidence="1 2">
    <name type="scientific">Ruminococcus bromii</name>
    <dbReference type="NCBI Taxonomy" id="40518"/>
    <lineage>
        <taxon>Bacteria</taxon>
        <taxon>Bacillati</taxon>
        <taxon>Bacillota</taxon>
        <taxon>Clostridia</taxon>
        <taxon>Eubacteriales</taxon>
        <taxon>Oscillospiraceae</taxon>
        <taxon>Ruminococcus</taxon>
    </lineage>
</organism>
<dbReference type="PANTHER" id="PTHR11669:SF8">
    <property type="entry name" value="DNA POLYMERASE III SUBUNIT DELTA"/>
    <property type="match status" value="1"/>
</dbReference>
<evidence type="ECO:0008006" key="3">
    <source>
        <dbReference type="Google" id="ProtNLM"/>
    </source>
</evidence>
<keyword evidence="2" id="KW-1185">Reference proteome</keyword>
<accession>A0ABT0NEP8</accession>
<dbReference type="PANTHER" id="PTHR11669">
    <property type="entry name" value="REPLICATION FACTOR C / DNA POLYMERASE III GAMMA-TAU SUBUNIT"/>
    <property type="match status" value="1"/>
</dbReference>
<evidence type="ECO:0000313" key="2">
    <source>
        <dbReference type="Proteomes" id="UP001056693"/>
    </source>
</evidence>
<dbReference type="EMBL" id="SNUZ01000002">
    <property type="protein sequence ID" value="MCL3786720.1"/>
    <property type="molecule type" value="Genomic_DNA"/>
</dbReference>
<sequence length="299" mass="33791">MCYTKIRSGGERLNYTDFEFDEALKQRLDSLYSQNRQPHAIVIEGADTEKCKGLATFLTMRAVCRAENKPCGKCEQCIKAREKVHPDIYYAQPEKKSQIYSIEQMRDIIENASIRPNEADIKIFVFESADTRLSPVVQNSFLKLLEEPPQNCLFLLLCKNSRGLLNTILSRCTVLTVKGEESYSEQATELARAVAEGTIAPSEWQLLSALTGFSDRKLADETLAVLTVIFRDCIAVARGISARIDSQLAQKLNKRITTGMALQLVEATELARQKIPQNVNMDLLSAFLSGEYRRIIWQR</sequence>
<dbReference type="SUPFAM" id="SSF52540">
    <property type="entry name" value="P-loop containing nucleoside triphosphate hydrolases"/>
    <property type="match status" value="1"/>
</dbReference>
<comment type="caution">
    <text evidence="1">The sequence shown here is derived from an EMBL/GenBank/DDBJ whole genome shotgun (WGS) entry which is preliminary data.</text>
</comment>